<accession>A0ABD2VPZ9</accession>
<evidence type="ECO:0000313" key="2">
    <source>
        <dbReference type="Proteomes" id="UP001627284"/>
    </source>
</evidence>
<proteinExistence type="predicted"/>
<name>A0ABD2VPZ9_9SOLN</name>
<gene>
    <name evidence="1" type="ORF">AABB24_002519</name>
</gene>
<keyword evidence="2" id="KW-1185">Reference proteome</keyword>
<dbReference type="AlphaFoldDB" id="A0ABD2VPZ9"/>
<evidence type="ECO:0000313" key="1">
    <source>
        <dbReference type="EMBL" id="KAL3383061.1"/>
    </source>
</evidence>
<comment type="caution">
    <text evidence="1">The sequence shown here is derived from an EMBL/GenBank/DDBJ whole genome shotgun (WGS) entry which is preliminary data.</text>
</comment>
<sequence>MSLKGRGQGVDLGTSTLSLMRSIFFSFLGLEFPYESLNLFPFFVLLSPRPQRIGPPIAADGAAEDEYDIRCSITVISLLAAVLHHCVIAISDFTLVPVP</sequence>
<organism evidence="1 2">
    <name type="scientific">Solanum stoloniferum</name>
    <dbReference type="NCBI Taxonomy" id="62892"/>
    <lineage>
        <taxon>Eukaryota</taxon>
        <taxon>Viridiplantae</taxon>
        <taxon>Streptophyta</taxon>
        <taxon>Embryophyta</taxon>
        <taxon>Tracheophyta</taxon>
        <taxon>Spermatophyta</taxon>
        <taxon>Magnoliopsida</taxon>
        <taxon>eudicotyledons</taxon>
        <taxon>Gunneridae</taxon>
        <taxon>Pentapetalae</taxon>
        <taxon>asterids</taxon>
        <taxon>lamiids</taxon>
        <taxon>Solanales</taxon>
        <taxon>Solanaceae</taxon>
        <taxon>Solanoideae</taxon>
        <taxon>Solaneae</taxon>
        <taxon>Solanum</taxon>
    </lineage>
</organism>
<protein>
    <submittedName>
        <fullName evidence="1">Uncharacterized protein</fullName>
    </submittedName>
</protein>
<dbReference type="Proteomes" id="UP001627284">
    <property type="component" value="Unassembled WGS sequence"/>
</dbReference>
<reference evidence="1 2" key="1">
    <citation type="submission" date="2024-05" db="EMBL/GenBank/DDBJ databases">
        <title>De novo assembly of an allotetraploid wild potato.</title>
        <authorList>
            <person name="Hosaka A.J."/>
        </authorList>
    </citation>
    <scope>NUCLEOTIDE SEQUENCE [LARGE SCALE GENOMIC DNA]</scope>
    <source>
        <tissue evidence="1">Young leaves</tissue>
    </source>
</reference>
<dbReference type="EMBL" id="JBJKTR010000001">
    <property type="protein sequence ID" value="KAL3383061.1"/>
    <property type="molecule type" value="Genomic_DNA"/>
</dbReference>